<comment type="caution">
    <text evidence="2">The sequence shown here is derived from an EMBL/GenBank/DDBJ whole genome shotgun (WGS) entry which is preliminary data.</text>
</comment>
<feature type="compositionally biased region" description="Low complexity" evidence="1">
    <location>
        <begin position="773"/>
        <end position="788"/>
    </location>
</feature>
<evidence type="ECO:0000313" key="3">
    <source>
        <dbReference type="Proteomes" id="UP001651158"/>
    </source>
</evidence>
<accession>A0ABR4QAI4</accession>
<organism evidence="2 3">
    <name type="scientific">Taenia crassiceps</name>
    <dbReference type="NCBI Taxonomy" id="6207"/>
    <lineage>
        <taxon>Eukaryota</taxon>
        <taxon>Metazoa</taxon>
        <taxon>Spiralia</taxon>
        <taxon>Lophotrochozoa</taxon>
        <taxon>Platyhelminthes</taxon>
        <taxon>Cestoda</taxon>
        <taxon>Eucestoda</taxon>
        <taxon>Cyclophyllidea</taxon>
        <taxon>Taeniidae</taxon>
        <taxon>Taenia</taxon>
    </lineage>
</organism>
<keyword evidence="3" id="KW-1185">Reference proteome</keyword>
<dbReference type="Proteomes" id="UP001651158">
    <property type="component" value="Unassembled WGS sequence"/>
</dbReference>
<proteinExistence type="predicted"/>
<feature type="region of interest" description="Disordered" evidence="1">
    <location>
        <begin position="703"/>
        <end position="840"/>
    </location>
</feature>
<feature type="compositionally biased region" description="Polar residues" evidence="1">
    <location>
        <begin position="379"/>
        <end position="396"/>
    </location>
</feature>
<reference evidence="2 3" key="1">
    <citation type="journal article" date="2022" name="Front. Cell. Infect. Microbiol.">
        <title>The Genomes of Two Strains of Taenia crassiceps the Animal Model for the Study of Human Cysticercosis.</title>
        <authorList>
            <person name="Bobes R.J."/>
            <person name="Estrada K."/>
            <person name="Rios-Valencia D.G."/>
            <person name="Calderon-Gallegos A."/>
            <person name="de la Torre P."/>
            <person name="Carrero J.C."/>
            <person name="Sanchez-Flores A."/>
            <person name="Laclette J.P."/>
        </authorList>
    </citation>
    <scope>NUCLEOTIDE SEQUENCE [LARGE SCALE GENOMIC DNA]</scope>
    <source>
        <strain evidence="2">WFUcys</strain>
    </source>
</reference>
<evidence type="ECO:0000256" key="1">
    <source>
        <dbReference type="SAM" id="MobiDB-lite"/>
    </source>
</evidence>
<feature type="compositionally biased region" description="Polar residues" evidence="1">
    <location>
        <begin position="575"/>
        <end position="588"/>
    </location>
</feature>
<feature type="compositionally biased region" description="Polar residues" evidence="1">
    <location>
        <begin position="273"/>
        <end position="285"/>
    </location>
</feature>
<name>A0ABR4QAI4_9CEST</name>
<feature type="compositionally biased region" description="Polar residues" evidence="1">
    <location>
        <begin position="357"/>
        <end position="366"/>
    </location>
</feature>
<feature type="compositionally biased region" description="Basic and acidic residues" evidence="1">
    <location>
        <begin position="469"/>
        <end position="484"/>
    </location>
</feature>
<feature type="compositionally biased region" description="Polar residues" evidence="1">
    <location>
        <begin position="404"/>
        <end position="454"/>
    </location>
</feature>
<feature type="region of interest" description="Disordered" evidence="1">
    <location>
        <begin position="1"/>
        <end position="63"/>
    </location>
</feature>
<feature type="compositionally biased region" description="Polar residues" evidence="1">
    <location>
        <begin position="12"/>
        <end position="26"/>
    </location>
</feature>
<feature type="compositionally biased region" description="Basic and acidic residues" evidence="1">
    <location>
        <begin position="339"/>
        <end position="350"/>
    </location>
</feature>
<feature type="compositionally biased region" description="Polar residues" evidence="1">
    <location>
        <begin position="717"/>
        <end position="754"/>
    </location>
</feature>
<feature type="compositionally biased region" description="Polar residues" evidence="1">
    <location>
        <begin position="615"/>
        <end position="631"/>
    </location>
</feature>
<feature type="compositionally biased region" description="Low complexity" evidence="1">
    <location>
        <begin position="639"/>
        <end position="651"/>
    </location>
</feature>
<feature type="compositionally biased region" description="Polar residues" evidence="1">
    <location>
        <begin position="214"/>
        <end position="237"/>
    </location>
</feature>
<feature type="compositionally biased region" description="Polar residues" evidence="1">
    <location>
        <begin position="161"/>
        <end position="207"/>
    </location>
</feature>
<feature type="compositionally biased region" description="Basic and acidic residues" evidence="1">
    <location>
        <begin position="299"/>
        <end position="328"/>
    </location>
</feature>
<sequence length="840" mass="89119">MGATDSKVMVSTPASQRANGISTGKSQKTRSAKVTSALRQTDGAYARTESPPRNRDQGCQAQDFDYTGGACTAVGRCTKEELMAELASFKSCDERGEMRNGSTRPSILASYKPFDETDVNPHTEKKKRFGLAGRGISHERVQQVSRRLNDKKQMVEYASATEESQNSTVVRDGGQTKSAIPSARIQLTQAKTTNRSSTSTNAKQQTAAVIESHVNVSQHTAGPSAAKNTNASTTQNQTDEKMAQKKLLTGLFKKGAERAANAKTGGNKPTPDGNLTSAGDQTQNEEGNRKPAGLSLTKLDIDENREGDKEEKEAQLPLKKEGSGREARTLSTKGAPTEETQRAGRAEDLGKLFGRTASATNASQKAGQPADQKNALKTVVSSSTAVEIGTAATQNASKKKGFGRSTQRPMNRSNTIGYTLTTESTSDRTAMAQNLTGKESSTKTVEYSLTTTESSTKEVPKRKLFGRAKTIDEPETTSRNEGRTKLFGRIGQSHNVSSVAEVSGAQHQTVESHTTTTAVAGHIDDAQNPSNKEAPAKGLEPTSKKVDRTKLFGRIGQSYNVSTTSGNQKEAVESRTATSTVESGTTKATVAGHTEESVTTSKKEGRTKLFGRIGQSYNVSATPGVSGNQKQLFGRIGQSSNTSAAAESSSNQHKTVETLTATSTVEDDTSKTTIIGHTEGSEISSKKEGRSKLFGRIGQSYNVSTAPGAQHKAVESHTATTVESRTSLVTVEGHTNGTQNLPQKEAPTTATQRANRNEGFGKLFGRTGQSAKAVTTTEGSTASTTVETHTSASVQPEQPTSPSGLVSYSASTDSQRPRNKAGIAKLLQGRANAKTTRNAN</sequence>
<feature type="region of interest" description="Disordered" evidence="1">
    <location>
        <begin position="159"/>
        <end position="491"/>
    </location>
</feature>
<feature type="compositionally biased region" description="Polar residues" evidence="1">
    <location>
        <begin position="559"/>
        <end position="568"/>
    </location>
</feature>
<feature type="region of interest" description="Disordered" evidence="1">
    <location>
        <begin position="95"/>
        <end position="122"/>
    </location>
</feature>
<evidence type="ECO:0000313" key="2">
    <source>
        <dbReference type="EMBL" id="KAL5106590.1"/>
    </source>
</evidence>
<gene>
    <name evidence="2" type="ORF">TcWFU_001455</name>
</gene>
<feature type="region of interest" description="Disordered" evidence="1">
    <location>
        <begin position="559"/>
        <end position="689"/>
    </location>
</feature>
<feature type="compositionally biased region" description="Polar residues" evidence="1">
    <location>
        <begin position="789"/>
        <end position="814"/>
    </location>
</feature>
<feature type="compositionally biased region" description="Basic and acidic residues" evidence="1">
    <location>
        <begin position="113"/>
        <end position="122"/>
    </location>
</feature>
<feature type="region of interest" description="Disordered" evidence="1">
    <location>
        <begin position="520"/>
        <end position="546"/>
    </location>
</feature>
<dbReference type="EMBL" id="JAKROA010000005">
    <property type="protein sequence ID" value="KAL5106590.1"/>
    <property type="molecule type" value="Genomic_DNA"/>
</dbReference>
<feature type="compositionally biased region" description="Basic and acidic residues" evidence="1">
    <location>
        <begin position="593"/>
        <end position="607"/>
    </location>
</feature>
<protein>
    <submittedName>
        <fullName evidence="2">Uncharacterized protein</fullName>
    </submittedName>
</protein>